<organism evidence="1 2">
    <name type="scientific">Aspergillus terreus</name>
    <dbReference type="NCBI Taxonomy" id="33178"/>
    <lineage>
        <taxon>Eukaryota</taxon>
        <taxon>Fungi</taxon>
        <taxon>Dikarya</taxon>
        <taxon>Ascomycota</taxon>
        <taxon>Pezizomycotina</taxon>
        <taxon>Eurotiomycetes</taxon>
        <taxon>Eurotiomycetidae</taxon>
        <taxon>Eurotiales</taxon>
        <taxon>Aspergillaceae</taxon>
        <taxon>Aspergillus</taxon>
        <taxon>Aspergillus subgen. Circumdati</taxon>
    </lineage>
</organism>
<dbReference type="EMBL" id="BLJY01000004">
    <property type="protein sequence ID" value="GFF15585.1"/>
    <property type="molecule type" value="Genomic_DNA"/>
</dbReference>
<reference evidence="1 2" key="1">
    <citation type="submission" date="2020-01" db="EMBL/GenBank/DDBJ databases">
        <title>Aspergillus terreus IFO 6365 whole genome shotgun sequence.</title>
        <authorList>
            <person name="Kanamasa S."/>
            <person name="Takahashi H."/>
        </authorList>
    </citation>
    <scope>NUCLEOTIDE SEQUENCE [LARGE SCALE GENOMIC DNA]</scope>
    <source>
        <strain evidence="1 2">IFO 6365</strain>
    </source>
</reference>
<dbReference type="Proteomes" id="UP000452235">
    <property type="component" value="Unassembled WGS sequence"/>
</dbReference>
<sequence>MNHIDQYSPQSHISPGSSRLTSIDVWFALELMVAIDAFAIATTFNRTLINKWHYFASLRMMALSSIISFASYLRGVGDRTTVSISRHPVAVLGACGVHVLFGRALNHLPKPPPNTDANSYMSSLQTYSS</sequence>
<dbReference type="OrthoDB" id="4491990at2759"/>
<proteinExistence type="predicted"/>
<name>A0A5M3YQ19_ASPTE</name>
<gene>
    <name evidence="1" type="ORF">ATEIFO6365_0004070400</name>
</gene>
<protein>
    <submittedName>
        <fullName evidence="1">Retinol dehydrogenase protein</fullName>
    </submittedName>
</protein>
<keyword evidence="2" id="KW-1185">Reference proteome</keyword>
<evidence type="ECO:0000313" key="1">
    <source>
        <dbReference type="EMBL" id="GFF15585.1"/>
    </source>
</evidence>
<dbReference type="AlphaFoldDB" id="A0A5M3YQ19"/>
<accession>A0A5M3YQ19</accession>
<evidence type="ECO:0000313" key="2">
    <source>
        <dbReference type="Proteomes" id="UP000452235"/>
    </source>
</evidence>
<comment type="caution">
    <text evidence="1">The sequence shown here is derived from an EMBL/GenBank/DDBJ whole genome shotgun (WGS) entry which is preliminary data.</text>
</comment>